<keyword evidence="2" id="KW-1185">Reference proteome</keyword>
<dbReference type="Proteomes" id="UP000787635">
    <property type="component" value="Unassembled WGS sequence"/>
</dbReference>
<protein>
    <recommendedName>
        <fullName evidence="3">Bacteriophage-related protein</fullName>
    </recommendedName>
</protein>
<proteinExistence type="predicted"/>
<organism evidence="1 2">
    <name type="scientific">Falsiroseomonas selenitidurans</name>
    <dbReference type="NCBI Taxonomy" id="2716335"/>
    <lineage>
        <taxon>Bacteria</taxon>
        <taxon>Pseudomonadati</taxon>
        <taxon>Pseudomonadota</taxon>
        <taxon>Alphaproteobacteria</taxon>
        <taxon>Acetobacterales</taxon>
        <taxon>Roseomonadaceae</taxon>
        <taxon>Falsiroseomonas</taxon>
    </lineage>
</organism>
<reference evidence="1 2" key="1">
    <citation type="submission" date="2020-03" db="EMBL/GenBank/DDBJ databases">
        <title>Roseomonas selenitidurans sp. nov. isolated from urban soil.</title>
        <authorList>
            <person name="Liu H."/>
        </authorList>
    </citation>
    <scope>NUCLEOTIDE SEQUENCE [LARGE SCALE GENOMIC DNA]</scope>
    <source>
        <strain evidence="1 2">BU-1</strain>
    </source>
</reference>
<comment type="caution">
    <text evidence="1">The sequence shown here is derived from an EMBL/GenBank/DDBJ whole genome shotgun (WGS) entry which is preliminary data.</text>
</comment>
<evidence type="ECO:0000313" key="2">
    <source>
        <dbReference type="Proteomes" id="UP000787635"/>
    </source>
</evidence>
<name>A0ABX1EF45_9PROT</name>
<sequence>MTGAAQMLTVRGPLAVRKPRGGRKLVIAPASTTNRNSSAANTTLVKALARAFRWRRMMEVGRYGTIDELAAAERINSSYVSRLLRLTLLAPDIIEAILDGRQPEAMTLPGLMEPFPVEWAEQDGVAPPSPA</sequence>
<gene>
    <name evidence="1" type="ORF">HEQ75_26060</name>
</gene>
<dbReference type="EMBL" id="JAAVNE010000078">
    <property type="protein sequence ID" value="NKC34343.1"/>
    <property type="molecule type" value="Genomic_DNA"/>
</dbReference>
<dbReference type="RefSeq" id="WP_168035053.1">
    <property type="nucleotide sequence ID" value="NZ_JAAVNE010000078.1"/>
</dbReference>
<dbReference type="Gene3D" id="1.10.10.2830">
    <property type="match status" value="1"/>
</dbReference>
<dbReference type="SUPFAM" id="SSF109709">
    <property type="entry name" value="KorB DNA-binding domain-like"/>
    <property type="match status" value="1"/>
</dbReference>
<accession>A0ABX1EF45</accession>
<evidence type="ECO:0000313" key="1">
    <source>
        <dbReference type="EMBL" id="NKC34343.1"/>
    </source>
</evidence>
<evidence type="ECO:0008006" key="3">
    <source>
        <dbReference type="Google" id="ProtNLM"/>
    </source>
</evidence>